<dbReference type="AlphaFoldDB" id="A0A0M3JKM2"/>
<evidence type="ECO:0000256" key="1">
    <source>
        <dbReference type="SAM" id="MobiDB-lite"/>
    </source>
</evidence>
<protein>
    <submittedName>
        <fullName evidence="5 6">DNA repair endonuclease XPF (inferred by orthology to a D. melanogaster protein)</fullName>
    </submittedName>
</protein>
<reference evidence="5 6" key="1">
    <citation type="submission" date="2017-02" db="UniProtKB">
        <authorList>
            <consortium name="WormBaseParasite"/>
        </authorList>
    </citation>
    <scope>IDENTIFICATION</scope>
</reference>
<feature type="compositionally biased region" description="Acidic residues" evidence="1">
    <location>
        <begin position="13"/>
        <end position="26"/>
    </location>
</feature>
<evidence type="ECO:0000313" key="5">
    <source>
        <dbReference type="WBParaSite" id="ASIM_0000819301-mRNA-1"/>
    </source>
</evidence>
<evidence type="ECO:0000313" key="6">
    <source>
        <dbReference type="WBParaSite" id="ASIM_0000819601-mRNA-1"/>
    </source>
</evidence>
<organism evidence="6">
    <name type="scientific">Anisakis simplex</name>
    <name type="common">Herring worm</name>
    <dbReference type="NCBI Taxonomy" id="6269"/>
    <lineage>
        <taxon>Eukaryota</taxon>
        <taxon>Metazoa</taxon>
        <taxon>Ecdysozoa</taxon>
        <taxon>Nematoda</taxon>
        <taxon>Chromadorea</taxon>
        <taxon>Rhabditida</taxon>
        <taxon>Spirurina</taxon>
        <taxon>Ascaridomorpha</taxon>
        <taxon>Ascaridoidea</taxon>
        <taxon>Anisakidae</taxon>
        <taxon>Anisakis</taxon>
        <taxon>Anisakis simplex complex</taxon>
    </lineage>
</organism>
<reference evidence="2 4" key="2">
    <citation type="submission" date="2018-11" db="EMBL/GenBank/DDBJ databases">
        <authorList>
            <consortium name="Pathogen Informatics"/>
        </authorList>
    </citation>
    <scope>NUCLEOTIDE SEQUENCE [LARGE SCALE GENOMIC DNA]</scope>
</reference>
<dbReference type="OrthoDB" id="361020at2759"/>
<dbReference type="WBParaSite" id="ASIM_0000819301-mRNA-1">
    <property type="protein sequence ID" value="ASIM_0000819301-mRNA-1"/>
    <property type="gene ID" value="ASIM_0000819301"/>
</dbReference>
<feature type="region of interest" description="Disordered" evidence="1">
    <location>
        <begin position="1"/>
        <end position="37"/>
    </location>
</feature>
<accession>A0A0M3JKM2</accession>
<evidence type="ECO:0000313" key="2">
    <source>
        <dbReference type="EMBL" id="VDK30436.1"/>
    </source>
</evidence>
<evidence type="ECO:0000313" key="4">
    <source>
        <dbReference type="Proteomes" id="UP000267096"/>
    </source>
</evidence>
<dbReference type="Proteomes" id="UP000267096">
    <property type="component" value="Unassembled WGS sequence"/>
</dbReference>
<dbReference type="EMBL" id="UYRR01020335">
    <property type="protein sequence ID" value="VDK30436.1"/>
    <property type="molecule type" value="Genomic_DNA"/>
</dbReference>
<gene>
    <name evidence="2" type="ORF">ASIM_LOCUS7950</name>
    <name evidence="3" type="ORF">ASIM_LOCUS7955</name>
</gene>
<proteinExistence type="predicted"/>
<evidence type="ECO:0000313" key="3">
    <source>
        <dbReference type="EMBL" id="VDK30447.1"/>
    </source>
</evidence>
<keyword evidence="4" id="KW-1185">Reference proteome</keyword>
<sequence length="95" mass="10978">MLSPSKVKREIFSSDDDGDSENEENKEDAQQNDVDEDDKIELLEFERNIMLDTLTDDVLFILARGLGLERLMLHHLSLYSDPKLLVFVINTTQHD</sequence>
<dbReference type="EMBL" id="UYRR01020390">
    <property type="protein sequence ID" value="VDK30447.1"/>
    <property type="molecule type" value="Genomic_DNA"/>
</dbReference>
<name>A0A0M3JKM2_ANISI</name>
<dbReference type="WBParaSite" id="ASIM_0000819601-mRNA-1">
    <property type="protein sequence ID" value="ASIM_0000819601-mRNA-1"/>
    <property type="gene ID" value="ASIM_0000819601"/>
</dbReference>